<dbReference type="GO" id="GO:0046872">
    <property type="term" value="F:metal ion binding"/>
    <property type="evidence" value="ECO:0007669"/>
    <property type="project" value="UniProtKB-KW"/>
</dbReference>
<protein>
    <submittedName>
        <fullName evidence="7">N-alpha-acetyl diaminobutyric acid deacetylase DoeB</fullName>
    </submittedName>
    <submittedName>
        <fullName evidence="6">N-alpha-acetyl-L-2,4-diaminobutyrate deacetylase</fullName>
    </submittedName>
</protein>
<evidence type="ECO:0000313" key="9">
    <source>
        <dbReference type="Proteomes" id="UP000317267"/>
    </source>
</evidence>
<dbReference type="InterPro" id="IPR053138">
    <property type="entry name" value="N-alpha-Ac-DABA_deacetylase"/>
</dbReference>
<dbReference type="CDD" id="cd06252">
    <property type="entry name" value="M14_ASTE_ASPA-like"/>
    <property type="match status" value="1"/>
</dbReference>
<dbReference type="OrthoDB" id="9782876at2"/>
<reference evidence="6 8" key="1">
    <citation type="submission" date="2016-10" db="EMBL/GenBank/DDBJ databases">
        <authorList>
            <person name="Varghese N."/>
            <person name="Submissions S."/>
        </authorList>
    </citation>
    <scope>NUCLEOTIDE SEQUENCE [LARGE SCALE GENOMIC DNA]</scope>
    <source>
        <strain evidence="6 8">BS2976</strain>
    </source>
</reference>
<name>A0A1H1E5G6_9PSED</name>
<dbReference type="PANTHER" id="PTHR37326">
    <property type="entry name" value="BLL3975 PROTEIN"/>
    <property type="match status" value="1"/>
</dbReference>
<dbReference type="SUPFAM" id="SSF53187">
    <property type="entry name" value="Zn-dependent exopeptidases"/>
    <property type="match status" value="1"/>
</dbReference>
<evidence type="ECO:0000313" key="7">
    <source>
        <dbReference type="EMBL" id="TWR54783.1"/>
    </source>
</evidence>
<dbReference type="PANTHER" id="PTHR37326:SF1">
    <property type="entry name" value="BLL3975 PROTEIN"/>
    <property type="match status" value="1"/>
</dbReference>
<evidence type="ECO:0000313" key="8">
    <source>
        <dbReference type="Proteomes" id="UP000198740"/>
    </source>
</evidence>
<dbReference type="Pfam" id="PF24827">
    <property type="entry name" value="AstE_AspA_cat"/>
    <property type="match status" value="1"/>
</dbReference>
<comment type="caution">
    <text evidence="7">The sequence shown here is derived from an EMBL/GenBank/DDBJ whole genome shotgun (WGS) entry which is preliminary data.</text>
</comment>
<organism evidence="7 9">
    <name type="scientific">Pseudomonas grimontii</name>
    <dbReference type="NCBI Taxonomy" id="129847"/>
    <lineage>
        <taxon>Bacteria</taxon>
        <taxon>Pseudomonadati</taxon>
        <taxon>Pseudomonadota</taxon>
        <taxon>Gammaproteobacteria</taxon>
        <taxon>Pseudomonadales</taxon>
        <taxon>Pseudomonadaceae</taxon>
        <taxon>Pseudomonas</taxon>
    </lineage>
</organism>
<dbReference type="GO" id="GO:0016788">
    <property type="term" value="F:hydrolase activity, acting on ester bonds"/>
    <property type="evidence" value="ECO:0007669"/>
    <property type="project" value="InterPro"/>
</dbReference>
<evidence type="ECO:0000259" key="5">
    <source>
        <dbReference type="Pfam" id="PF24827"/>
    </source>
</evidence>
<keyword evidence="3" id="KW-0378">Hydrolase</keyword>
<keyword evidence="2" id="KW-0479">Metal-binding</keyword>
<dbReference type="InterPro" id="IPR055438">
    <property type="entry name" value="AstE_AspA_cat"/>
</dbReference>
<dbReference type="RefSeq" id="WP_017736591.1">
    <property type="nucleotide sequence ID" value="NZ_FNKM01000002.1"/>
</dbReference>
<evidence type="ECO:0000313" key="6">
    <source>
        <dbReference type="EMBL" id="SDQ83729.1"/>
    </source>
</evidence>
<dbReference type="EMBL" id="VFES01000033">
    <property type="protein sequence ID" value="TWR54783.1"/>
    <property type="molecule type" value="Genomic_DNA"/>
</dbReference>
<dbReference type="Gene3D" id="3.40.630.10">
    <property type="entry name" value="Zn peptidases"/>
    <property type="match status" value="1"/>
</dbReference>
<dbReference type="AlphaFoldDB" id="A0A1H1E5G6"/>
<comment type="cofactor">
    <cofactor evidence="1">
        <name>Zn(2+)</name>
        <dbReference type="ChEBI" id="CHEBI:29105"/>
    </cofactor>
</comment>
<dbReference type="InterPro" id="IPR014336">
    <property type="entry name" value="DoeB"/>
</dbReference>
<keyword evidence="8" id="KW-1185">Reference proteome</keyword>
<proteinExistence type="predicted"/>
<dbReference type="Proteomes" id="UP000198740">
    <property type="component" value="Unassembled WGS sequence"/>
</dbReference>
<gene>
    <name evidence="7" type="primary">doeB</name>
    <name evidence="7" type="ORF">FIV39_30660</name>
    <name evidence="6" type="ORF">SAMN04490186_2149</name>
</gene>
<dbReference type="InterPro" id="IPR043795">
    <property type="entry name" value="N-alpha-Ac-DABA-like"/>
</dbReference>
<dbReference type="EMBL" id="FNKM01000002">
    <property type="protein sequence ID" value="SDQ83729.1"/>
    <property type="molecule type" value="Genomic_DNA"/>
</dbReference>
<dbReference type="Proteomes" id="UP000317267">
    <property type="component" value="Unassembled WGS sequence"/>
</dbReference>
<reference evidence="7 9" key="2">
    <citation type="submission" date="2019-06" db="EMBL/GenBank/DDBJ databases">
        <title>Pseudomonas bimorpha sp. nov. isolated from bovine raw milk and skim milk concentrate.</title>
        <authorList>
            <person name="Hofmann K."/>
            <person name="Huptas C."/>
            <person name="Doll E."/>
            <person name="Scherer S."/>
            <person name="Wenning M."/>
        </authorList>
    </citation>
    <scope>NUCLEOTIDE SEQUENCE [LARGE SCALE GENOMIC DNA]</scope>
    <source>
        <strain evidence="7 9">DSM 17515</strain>
    </source>
</reference>
<sequence length="333" mass="35536">MSDLPDNPINATVDFAREGVQHGFLKLPYSRDDSAWGAVMIPVTVIQRGQGPTALLTGGNHGDEYEGPVALSKLAQGLTAAEVTGRVIIVPFMNTPAFHAGRRTSPIDKGNLNRSFPGKPDGTVTEKIADYFNRTLLPLADIVLDIHSGGRTLDFLPFAACHVLPDKKQQAQCEAGMRAFNAPYSMRMLELDAGSMYDTAAERQGKVFVTTELGGGGSSTARSVAIAERGVRNLLVHAGILEGEIQPAESIMLGMPDATCFIDSEHDGLLEMCRDLGDNVSKGEVIARVYDATRSGVAPVEYRAARSGLLAARHFPGMVQCGDIIAVIADVLT</sequence>
<dbReference type="NCBIfam" id="TIGR02994">
    <property type="entry name" value="ectoine_eutE"/>
    <property type="match status" value="1"/>
</dbReference>
<dbReference type="PIRSF" id="PIRSF039012">
    <property type="entry name" value="ASP"/>
    <property type="match status" value="1"/>
</dbReference>
<dbReference type="GO" id="GO:0016811">
    <property type="term" value="F:hydrolase activity, acting on carbon-nitrogen (but not peptide) bonds, in linear amides"/>
    <property type="evidence" value="ECO:0007669"/>
    <property type="project" value="InterPro"/>
</dbReference>
<accession>A0A1H1E5G6</accession>
<feature type="domain" description="Succinylglutamate desuccinylase/Aspartoacylase catalytic" evidence="5">
    <location>
        <begin position="50"/>
        <end position="237"/>
    </location>
</feature>
<evidence type="ECO:0000256" key="2">
    <source>
        <dbReference type="ARBA" id="ARBA00022723"/>
    </source>
</evidence>
<evidence type="ECO:0000256" key="3">
    <source>
        <dbReference type="ARBA" id="ARBA00022801"/>
    </source>
</evidence>
<evidence type="ECO:0000256" key="1">
    <source>
        <dbReference type="ARBA" id="ARBA00001947"/>
    </source>
</evidence>
<keyword evidence="4" id="KW-0862">Zinc</keyword>
<evidence type="ECO:0000256" key="4">
    <source>
        <dbReference type="ARBA" id="ARBA00022833"/>
    </source>
</evidence>